<accession>A0A0F9NMF4</accession>
<dbReference type="EMBL" id="LAZR01006734">
    <property type="protein sequence ID" value="KKM89995.1"/>
    <property type="molecule type" value="Genomic_DNA"/>
</dbReference>
<comment type="caution">
    <text evidence="2">The sequence shown here is derived from an EMBL/GenBank/DDBJ whole genome shotgun (WGS) entry which is preliminary data.</text>
</comment>
<proteinExistence type="predicted"/>
<dbReference type="AlphaFoldDB" id="A0A0F9NMF4"/>
<sequence length="341" mass="36100">DDVKHIGKHRRILNAAGVMQHGCQKNQVAAYLKLFEVADKPPSPHAQVKDDVGNNKAAHQYGKRPEYFFFQVALAVLFPPGAGLFFIITHFGTLKQRVIGIVTGLKDAVLGIVTDLKDRVIALVEGIGTGIARVAATVYNAAWQLAVDTKNSFFAGLGWIAGWGQAIAIEIWNGIVSWAGNLYYLARDFGATVAGQITGGIGFSKNWGLNIVTGLWNGISARAQWLYNKVYDFAKGIYDSIKGALGSIWPGSPSQAGIDIGKGLVAGIEKGIGGALAGLEGATVGIRASVMGATPAMAVAGGTATVGRPLLVVVELDGRQIARVVAPRMVDELRVRTGRRI</sequence>
<protein>
    <submittedName>
        <fullName evidence="2">Uncharacterized protein</fullName>
    </submittedName>
</protein>
<name>A0A0F9NMF4_9ZZZZ</name>
<gene>
    <name evidence="2" type="ORF">LCGC14_1243010</name>
</gene>
<evidence type="ECO:0000256" key="1">
    <source>
        <dbReference type="SAM" id="Phobius"/>
    </source>
</evidence>
<keyword evidence="1" id="KW-0812">Transmembrane</keyword>
<feature type="non-terminal residue" evidence="2">
    <location>
        <position position="1"/>
    </location>
</feature>
<keyword evidence="1" id="KW-1133">Transmembrane helix</keyword>
<reference evidence="2" key="1">
    <citation type="journal article" date="2015" name="Nature">
        <title>Complex archaea that bridge the gap between prokaryotes and eukaryotes.</title>
        <authorList>
            <person name="Spang A."/>
            <person name="Saw J.H."/>
            <person name="Jorgensen S.L."/>
            <person name="Zaremba-Niedzwiedzka K."/>
            <person name="Martijn J."/>
            <person name="Lind A.E."/>
            <person name="van Eijk R."/>
            <person name="Schleper C."/>
            <person name="Guy L."/>
            <person name="Ettema T.J."/>
        </authorList>
    </citation>
    <scope>NUCLEOTIDE SEQUENCE</scope>
</reference>
<evidence type="ECO:0000313" key="2">
    <source>
        <dbReference type="EMBL" id="KKM89995.1"/>
    </source>
</evidence>
<organism evidence="2">
    <name type="scientific">marine sediment metagenome</name>
    <dbReference type="NCBI Taxonomy" id="412755"/>
    <lineage>
        <taxon>unclassified sequences</taxon>
        <taxon>metagenomes</taxon>
        <taxon>ecological metagenomes</taxon>
    </lineage>
</organism>
<feature type="transmembrane region" description="Helical" evidence="1">
    <location>
        <begin position="68"/>
        <end position="88"/>
    </location>
</feature>
<keyword evidence="1" id="KW-0472">Membrane</keyword>